<evidence type="ECO:0000256" key="6">
    <source>
        <dbReference type="ARBA" id="ARBA00023273"/>
    </source>
</evidence>
<keyword evidence="6" id="KW-0966">Cell projection</keyword>
<gene>
    <name evidence="8" type="ORF">PBIL07802_LOCUS27271</name>
</gene>
<dbReference type="PROSITE" id="PS51336">
    <property type="entry name" value="DM10"/>
    <property type="match status" value="3"/>
</dbReference>
<dbReference type="FunFam" id="2.30.29.170:FF:000002">
    <property type="entry name" value="EF-hand domain (C-terminal) containing 1"/>
    <property type="match status" value="1"/>
</dbReference>
<evidence type="ECO:0000256" key="3">
    <source>
        <dbReference type="ARBA" id="ARBA00022490"/>
    </source>
</evidence>
<protein>
    <recommendedName>
        <fullName evidence="7">DM10 domain-containing protein</fullName>
    </recommendedName>
</protein>
<dbReference type="GO" id="GO:0005856">
    <property type="term" value="C:cytoskeleton"/>
    <property type="evidence" value="ECO:0007669"/>
    <property type="project" value="UniProtKB-SubCell"/>
</dbReference>
<dbReference type="InterPro" id="IPR040193">
    <property type="entry name" value="EFHC1/EFHC2/EFHB"/>
</dbReference>
<feature type="domain" description="DM10" evidence="7">
    <location>
        <begin position="421"/>
        <end position="526"/>
    </location>
</feature>
<dbReference type="SMART" id="SM00676">
    <property type="entry name" value="DM10"/>
    <property type="match status" value="3"/>
</dbReference>
<keyword evidence="4" id="KW-0677">Repeat</keyword>
<evidence type="ECO:0000256" key="1">
    <source>
        <dbReference type="ARBA" id="ARBA00004138"/>
    </source>
</evidence>
<evidence type="ECO:0000259" key="7">
    <source>
        <dbReference type="PROSITE" id="PS51336"/>
    </source>
</evidence>
<sequence>MSTGGEGIPFLPGATVRDYARRDFRKKQSFEFRNGVQLERAPDNLPELEEELSADEYYNFFKTLPPRPKPGSDPKPVPRYVALDRRVLRFYGYFVEPVHERREETYRVRKCIIYYYLEDDTIHVQEPKQENSGIPQGVFIKRHRIPKESGEFYTMDDLTIGIELSFYARTFKVIGCDPFTREYYLKEKSRELPENEPSFPEDPYQTQRDLLITRKAVVGPPKPKDDDLIRFMEAKLGLPAPRLAKDKLNQFLKNDRKVLRFYCLWDDRDNMFGQKRPYVLHYFLSDDTVEILEVNEPNSGRDPFPSFLKRQRLPKAKSELYETPESQYYTAIDFRVGDTLTVFGRNFYIFDADTTTIEYYAVNFGIDQSPVQLDEEEQQQNIRAEVPPYNGFGSEEDSLGSYMFLIPKVPKKNYEKIMSNDRKILRFRCKLDTTKPEDVDRRFILSYYLSDDTFSMFEPPISNSGISGGKFLERKRVEKPVGVRSPESRYYGVDDLKVGNKLTIFKYVFELLEADDFTRRYFGEVRTAGLFVVCCGSGTGWRW</sequence>
<dbReference type="GO" id="GO:0005929">
    <property type="term" value="C:cilium"/>
    <property type="evidence" value="ECO:0007669"/>
    <property type="project" value="UniProtKB-SubCell"/>
</dbReference>
<dbReference type="AlphaFoldDB" id="A0A7S3GFY9"/>
<dbReference type="PANTHER" id="PTHR12086">
    <property type="entry name" value="EF-HAND DOMAIN C-TERMINAL CONTAINING PROTEIN"/>
    <property type="match status" value="1"/>
</dbReference>
<dbReference type="FunFam" id="2.30.29.170:FF:000001">
    <property type="entry name" value="EF-hand domain containing 1"/>
    <property type="match status" value="1"/>
</dbReference>
<evidence type="ECO:0000256" key="2">
    <source>
        <dbReference type="ARBA" id="ARBA00004245"/>
    </source>
</evidence>
<organism evidence="8">
    <name type="scientific">Palpitomonas bilix</name>
    <dbReference type="NCBI Taxonomy" id="652834"/>
    <lineage>
        <taxon>Eukaryota</taxon>
        <taxon>Eukaryota incertae sedis</taxon>
    </lineage>
</organism>
<evidence type="ECO:0000256" key="4">
    <source>
        <dbReference type="ARBA" id="ARBA00022737"/>
    </source>
</evidence>
<evidence type="ECO:0000313" key="8">
    <source>
        <dbReference type="EMBL" id="CAE0264937.1"/>
    </source>
</evidence>
<dbReference type="Gene3D" id="2.30.29.170">
    <property type="match status" value="3"/>
</dbReference>
<evidence type="ECO:0000256" key="5">
    <source>
        <dbReference type="ARBA" id="ARBA00023212"/>
    </source>
</evidence>
<name>A0A7S3GFY9_9EUKA</name>
<proteinExistence type="predicted"/>
<keyword evidence="3" id="KW-0963">Cytoplasm</keyword>
<dbReference type="InterPro" id="IPR006602">
    <property type="entry name" value="DM10_dom"/>
</dbReference>
<dbReference type="FunFam" id="2.30.29.170:FF:000004">
    <property type="entry name" value="EF-hand domain containing 2"/>
    <property type="match status" value="1"/>
</dbReference>
<accession>A0A7S3GFY9</accession>
<comment type="subcellular location">
    <subcellularLocation>
        <location evidence="1">Cell projection</location>
        <location evidence="1">Cilium</location>
    </subcellularLocation>
    <subcellularLocation>
        <location evidence="2">Cytoplasm</location>
        <location evidence="2">Cytoskeleton</location>
    </subcellularLocation>
</comment>
<reference evidence="8" key="1">
    <citation type="submission" date="2021-01" db="EMBL/GenBank/DDBJ databases">
        <authorList>
            <person name="Corre E."/>
            <person name="Pelletier E."/>
            <person name="Niang G."/>
            <person name="Scheremetjew M."/>
            <person name="Finn R."/>
            <person name="Kale V."/>
            <person name="Holt S."/>
            <person name="Cochrane G."/>
            <person name="Meng A."/>
            <person name="Brown T."/>
            <person name="Cohen L."/>
        </authorList>
    </citation>
    <scope>NUCLEOTIDE SEQUENCE</scope>
    <source>
        <strain evidence="8">NIES-2562</strain>
    </source>
</reference>
<dbReference type="EMBL" id="HBIB01041679">
    <property type="protein sequence ID" value="CAE0264937.1"/>
    <property type="molecule type" value="Transcribed_RNA"/>
</dbReference>
<feature type="domain" description="DM10" evidence="7">
    <location>
        <begin position="255"/>
        <end position="364"/>
    </location>
</feature>
<dbReference type="Pfam" id="PF06565">
    <property type="entry name" value="DM10_dom"/>
    <property type="match status" value="3"/>
</dbReference>
<keyword evidence="5" id="KW-0206">Cytoskeleton</keyword>
<feature type="domain" description="DM10" evidence="7">
    <location>
        <begin position="84"/>
        <end position="188"/>
    </location>
</feature>